<organism evidence="2 3">
    <name type="scientific">Proteus mirabilis</name>
    <dbReference type="NCBI Taxonomy" id="584"/>
    <lineage>
        <taxon>Bacteria</taxon>
        <taxon>Pseudomonadati</taxon>
        <taxon>Pseudomonadota</taxon>
        <taxon>Gammaproteobacteria</taxon>
        <taxon>Enterobacterales</taxon>
        <taxon>Morganellaceae</taxon>
        <taxon>Proteus</taxon>
    </lineage>
</organism>
<dbReference type="Proteomes" id="UP000251485">
    <property type="component" value="Unassembled WGS sequence"/>
</dbReference>
<dbReference type="InterPro" id="IPR036316">
    <property type="entry name" value="Pili_assmbl_chap_C_dom_sf"/>
</dbReference>
<proteinExistence type="predicted"/>
<dbReference type="InterPro" id="IPR016148">
    <property type="entry name" value="Pili_assmbl_chaperone_C"/>
</dbReference>
<dbReference type="Gene3D" id="2.60.40.10">
    <property type="entry name" value="Immunoglobulins"/>
    <property type="match status" value="1"/>
</dbReference>
<evidence type="ECO:0000259" key="1">
    <source>
        <dbReference type="Pfam" id="PF02753"/>
    </source>
</evidence>
<dbReference type="AlphaFoldDB" id="A0A2X2DY70"/>
<dbReference type="SUPFAM" id="SSF49584">
    <property type="entry name" value="Periplasmic chaperone C-domain"/>
    <property type="match status" value="1"/>
</dbReference>
<dbReference type="Pfam" id="PF02753">
    <property type="entry name" value="PapD_C"/>
    <property type="match status" value="1"/>
</dbReference>
<feature type="domain" description="Pili assembly chaperone C-terminal" evidence="1">
    <location>
        <begin position="2"/>
        <end position="61"/>
    </location>
</feature>
<name>A0A2X2DY70_PROMI</name>
<evidence type="ECO:0000313" key="3">
    <source>
        <dbReference type="Proteomes" id="UP000251485"/>
    </source>
</evidence>
<accession>A0A2X2DY70</accession>
<dbReference type="EMBL" id="UAUE01000025">
    <property type="protein sequence ID" value="SPY99530.1"/>
    <property type="molecule type" value="Genomic_DNA"/>
</dbReference>
<sequence>MHNPTPYYITIVDGLTDLKGKSLEGFTPIMVAPRGQEKLNLTVSTLGASPVLSYINDYGGRPRLKFSCDSRECKVIETDQGN</sequence>
<protein>
    <submittedName>
        <fullName evidence="2">Fimbrial chaperone protein</fullName>
    </submittedName>
</protein>
<evidence type="ECO:0000313" key="2">
    <source>
        <dbReference type="EMBL" id="SPY99530.1"/>
    </source>
</evidence>
<gene>
    <name evidence="2" type="primary">mrpD_2</name>
    <name evidence="2" type="ORF">NCTC10975_03379</name>
</gene>
<dbReference type="InterPro" id="IPR013783">
    <property type="entry name" value="Ig-like_fold"/>
</dbReference>
<reference evidence="2 3" key="1">
    <citation type="submission" date="2018-06" db="EMBL/GenBank/DDBJ databases">
        <authorList>
            <consortium name="Pathogen Informatics"/>
            <person name="Doyle S."/>
        </authorList>
    </citation>
    <scope>NUCLEOTIDE SEQUENCE [LARGE SCALE GENOMIC DNA]</scope>
    <source>
        <strain evidence="2 3">NCTC10975</strain>
    </source>
</reference>